<dbReference type="SUPFAM" id="SSF53067">
    <property type="entry name" value="Actin-like ATPase domain"/>
    <property type="match status" value="2"/>
</dbReference>
<sequence>MRNYFFGLDVGTQGARVVLVDQQGTLIAADDRKFKLDDTFREEQSPEIWWEACAEMMQQLIQQLPSDIDKKKIKAISVTSTSGTVIPLDAYNKPLHAAIMYSDARSAEQGKRCKEIAGRHVKDGYTGFNASSGISKMSWFQETYPEKAKDIALWIHASDYLVGKLSGNYRTTDYTNVLKSGYDLEQLAWPDYISSEIGIDRSHLQDVVPSGTVVGKLDPVLADTWGIPQLDVVVGMTDGCATQMASGAVKPGTWNTTIGTTLVIKGVTRKNVVDPLGRLYSHRHPEGYWMPGGASNTGADWISIGFADGLDALNQAAEGLIPTGELAWPLVQEGERYPIMAPQARGFAPSDLTREKLYAANMEGVAFIEKLAYEIIHELSGEELEAVYSAGGGSNSDVWLKIRASVLQVPIYKCKEASGAFGAAIMAASNTYYSSLIEAAEAMTQIEKVVQPDGELQEAYASQYENFKLKLKNLNYIA</sequence>
<dbReference type="OrthoDB" id="9805576at2"/>
<name>A0A1H5WKM6_9SPHI</name>
<dbReference type="InterPro" id="IPR018484">
    <property type="entry name" value="FGGY_N"/>
</dbReference>
<evidence type="ECO:0000313" key="6">
    <source>
        <dbReference type="EMBL" id="SEG00004.1"/>
    </source>
</evidence>
<organism evidence="6 7">
    <name type="scientific">Sphingobacterium lactis</name>
    <dbReference type="NCBI Taxonomy" id="797291"/>
    <lineage>
        <taxon>Bacteria</taxon>
        <taxon>Pseudomonadati</taxon>
        <taxon>Bacteroidota</taxon>
        <taxon>Sphingobacteriia</taxon>
        <taxon>Sphingobacteriales</taxon>
        <taxon>Sphingobacteriaceae</taxon>
        <taxon>Sphingobacterium</taxon>
    </lineage>
</organism>
<protein>
    <submittedName>
        <fullName evidence="6">Sugar (Pentulose or hexulose) kinase</fullName>
    </submittedName>
</protein>
<evidence type="ECO:0000256" key="2">
    <source>
        <dbReference type="ARBA" id="ARBA00022679"/>
    </source>
</evidence>
<reference evidence="7" key="1">
    <citation type="submission" date="2016-10" db="EMBL/GenBank/DDBJ databases">
        <authorList>
            <person name="Varghese N."/>
            <person name="Submissions S."/>
        </authorList>
    </citation>
    <scope>NUCLEOTIDE SEQUENCE [LARGE SCALE GENOMIC DNA]</scope>
    <source>
        <strain evidence="7">DSM 22361</strain>
    </source>
</reference>
<dbReference type="PIRSF" id="PIRSF000538">
    <property type="entry name" value="GlpK"/>
    <property type="match status" value="1"/>
</dbReference>
<dbReference type="InterPro" id="IPR000577">
    <property type="entry name" value="Carb_kinase_FGGY"/>
</dbReference>
<dbReference type="AlphaFoldDB" id="A0A1H5WKM6"/>
<keyword evidence="3 6" id="KW-0418">Kinase</keyword>
<dbReference type="PANTHER" id="PTHR43095">
    <property type="entry name" value="SUGAR KINASE"/>
    <property type="match status" value="1"/>
</dbReference>
<dbReference type="EMBL" id="FNUT01000004">
    <property type="protein sequence ID" value="SEG00004.1"/>
    <property type="molecule type" value="Genomic_DNA"/>
</dbReference>
<dbReference type="CDD" id="cd07783">
    <property type="entry name" value="ASKHA_NBD_FGGY_SePSK_AtXK1-like"/>
    <property type="match status" value="1"/>
</dbReference>
<dbReference type="GO" id="GO:0005975">
    <property type="term" value="P:carbohydrate metabolic process"/>
    <property type="evidence" value="ECO:0007669"/>
    <property type="project" value="InterPro"/>
</dbReference>
<evidence type="ECO:0000313" key="7">
    <source>
        <dbReference type="Proteomes" id="UP000236731"/>
    </source>
</evidence>
<dbReference type="Pfam" id="PF00370">
    <property type="entry name" value="FGGY_N"/>
    <property type="match status" value="1"/>
</dbReference>
<evidence type="ECO:0000256" key="1">
    <source>
        <dbReference type="ARBA" id="ARBA00009156"/>
    </source>
</evidence>
<keyword evidence="2" id="KW-0808">Transferase</keyword>
<dbReference type="InterPro" id="IPR050406">
    <property type="entry name" value="FGGY_Carb_Kinase"/>
</dbReference>
<gene>
    <name evidence="6" type="ORF">SAMN05421877_10484</name>
</gene>
<dbReference type="GO" id="GO:0016301">
    <property type="term" value="F:kinase activity"/>
    <property type="evidence" value="ECO:0007669"/>
    <property type="project" value="UniProtKB-KW"/>
</dbReference>
<evidence type="ECO:0000259" key="4">
    <source>
        <dbReference type="Pfam" id="PF00370"/>
    </source>
</evidence>
<dbReference type="Pfam" id="PF02782">
    <property type="entry name" value="FGGY_C"/>
    <property type="match status" value="1"/>
</dbReference>
<proteinExistence type="inferred from homology"/>
<feature type="domain" description="Carbohydrate kinase FGGY C-terminal" evidence="5">
    <location>
        <begin position="257"/>
        <end position="429"/>
    </location>
</feature>
<keyword evidence="7" id="KW-1185">Reference proteome</keyword>
<dbReference type="Proteomes" id="UP000236731">
    <property type="component" value="Unassembled WGS sequence"/>
</dbReference>
<dbReference type="InterPro" id="IPR043129">
    <property type="entry name" value="ATPase_NBD"/>
</dbReference>
<evidence type="ECO:0000256" key="3">
    <source>
        <dbReference type="ARBA" id="ARBA00022777"/>
    </source>
</evidence>
<accession>A0A1H5WKM6</accession>
<dbReference type="InterPro" id="IPR018485">
    <property type="entry name" value="FGGY_C"/>
</dbReference>
<dbReference type="Gene3D" id="3.30.420.40">
    <property type="match status" value="2"/>
</dbReference>
<dbReference type="RefSeq" id="WP_103905747.1">
    <property type="nucleotide sequence ID" value="NZ_CP049246.1"/>
</dbReference>
<comment type="similarity">
    <text evidence="1">Belongs to the FGGY kinase family.</text>
</comment>
<evidence type="ECO:0000259" key="5">
    <source>
        <dbReference type="Pfam" id="PF02782"/>
    </source>
</evidence>
<feature type="domain" description="Carbohydrate kinase FGGY N-terminal" evidence="4">
    <location>
        <begin position="4"/>
        <end position="243"/>
    </location>
</feature>